<name>A0A3Q3J4L6_MONAL</name>
<evidence type="ECO:0000313" key="1">
    <source>
        <dbReference type="Ensembl" id="ENSMALP00000013363.1"/>
    </source>
</evidence>
<accession>A0A3Q3J4L6</accession>
<reference evidence="1" key="1">
    <citation type="submission" date="2025-08" db="UniProtKB">
        <authorList>
            <consortium name="Ensembl"/>
        </authorList>
    </citation>
    <scope>IDENTIFICATION</scope>
</reference>
<evidence type="ECO:0000313" key="2">
    <source>
        <dbReference type="Proteomes" id="UP000261600"/>
    </source>
</evidence>
<dbReference type="Proteomes" id="UP000261600">
    <property type="component" value="Unplaced"/>
</dbReference>
<protein>
    <submittedName>
        <fullName evidence="1">Uncharacterized protein</fullName>
    </submittedName>
</protein>
<keyword evidence="2" id="KW-1185">Reference proteome</keyword>
<reference evidence="1" key="2">
    <citation type="submission" date="2025-09" db="UniProtKB">
        <authorList>
            <consortium name="Ensembl"/>
        </authorList>
    </citation>
    <scope>IDENTIFICATION</scope>
</reference>
<organism evidence="1 2">
    <name type="scientific">Monopterus albus</name>
    <name type="common">Swamp eel</name>
    <dbReference type="NCBI Taxonomy" id="43700"/>
    <lineage>
        <taxon>Eukaryota</taxon>
        <taxon>Metazoa</taxon>
        <taxon>Chordata</taxon>
        <taxon>Craniata</taxon>
        <taxon>Vertebrata</taxon>
        <taxon>Euteleostomi</taxon>
        <taxon>Actinopterygii</taxon>
        <taxon>Neopterygii</taxon>
        <taxon>Teleostei</taxon>
        <taxon>Neoteleostei</taxon>
        <taxon>Acanthomorphata</taxon>
        <taxon>Anabantaria</taxon>
        <taxon>Synbranchiformes</taxon>
        <taxon>Synbranchidae</taxon>
        <taxon>Monopterus</taxon>
    </lineage>
</organism>
<dbReference type="AlphaFoldDB" id="A0A3Q3J4L6"/>
<proteinExistence type="predicted"/>
<sequence length="272" mass="30603">MKNIRSNCMTKTPRAWFGGGGWGVIAVNKKNGELSILRKIEERMSLPVLLLLSLLTVQCSGCGFDLESVRNIRATIDSNTIGFRTVFPKDYSVVHHYTNSMLCDSPCCVFPAAIVLLDSWNVLLINLWDEHLHYSLIQDIRQTLAKIINKNRNTLRFQEETDLAQFCTVTSSPEELLNLTSKLFTQWIRFGCEPSIETCIPSTLPPSTERKDCGPSRARLLTTRAIRSTEDGQPDMMIDITQLQSSGGPLSLSCATSVWSPLLFGLYWWLLP</sequence>
<dbReference type="Ensembl" id="ENSMALT00000013652.1">
    <property type="protein sequence ID" value="ENSMALP00000013363.1"/>
    <property type="gene ID" value="ENSMALG00000009459.1"/>
</dbReference>
<dbReference type="STRING" id="43700.ENSMALP00000013363"/>